<feature type="region of interest" description="Disordered" evidence="1">
    <location>
        <begin position="33"/>
        <end position="52"/>
    </location>
</feature>
<organism evidence="2 3">
    <name type="scientific">Enhygromyxa salina</name>
    <dbReference type="NCBI Taxonomy" id="215803"/>
    <lineage>
        <taxon>Bacteria</taxon>
        <taxon>Pseudomonadati</taxon>
        <taxon>Myxococcota</taxon>
        <taxon>Polyangia</taxon>
        <taxon>Nannocystales</taxon>
        <taxon>Nannocystaceae</taxon>
        <taxon>Enhygromyxa</taxon>
    </lineage>
</organism>
<dbReference type="InterPro" id="IPR036877">
    <property type="entry name" value="SUI1_dom_sf"/>
</dbReference>
<protein>
    <recommendedName>
        <fullName evidence="4">Translation initiation factor Sui1</fullName>
    </recommendedName>
</protein>
<dbReference type="GO" id="GO:0003743">
    <property type="term" value="F:translation initiation factor activity"/>
    <property type="evidence" value="ECO:0007669"/>
    <property type="project" value="InterPro"/>
</dbReference>
<dbReference type="EMBL" id="JMCC02000130">
    <property type="protein sequence ID" value="KIG12465.1"/>
    <property type="molecule type" value="Genomic_DNA"/>
</dbReference>
<dbReference type="SUPFAM" id="SSF55159">
    <property type="entry name" value="eIF1-like"/>
    <property type="match status" value="1"/>
</dbReference>
<reference evidence="2 3" key="1">
    <citation type="submission" date="2014-12" db="EMBL/GenBank/DDBJ databases">
        <title>Genome assembly of Enhygromyxa salina DSM 15201.</title>
        <authorList>
            <person name="Sharma G."/>
            <person name="Subramanian S."/>
        </authorList>
    </citation>
    <scope>NUCLEOTIDE SEQUENCE [LARGE SCALE GENOMIC DNA]</scope>
    <source>
        <strain evidence="2 3">DSM 15201</strain>
    </source>
</reference>
<proteinExistence type="predicted"/>
<accession>A0A0C2CS36</accession>
<dbReference type="Proteomes" id="UP000031599">
    <property type="component" value="Unassembled WGS sequence"/>
</dbReference>
<evidence type="ECO:0000313" key="3">
    <source>
        <dbReference type="Proteomes" id="UP000031599"/>
    </source>
</evidence>
<dbReference type="AlphaFoldDB" id="A0A0C2CS36"/>
<sequence length="139" mass="14146">MRKRSKPPAKIVSDATPLTSNPFAGLAALRPSAPAAPDVAPDPTAAAASELAPASAMPAAALTGRLIVRRQKKGQGGKTVTCIEGLDPAAIPELLPRLKRELGCSARADAAVLIAGTADHARVATWLRKVGATQVTLGN</sequence>
<evidence type="ECO:0000256" key="1">
    <source>
        <dbReference type="SAM" id="MobiDB-lite"/>
    </source>
</evidence>
<gene>
    <name evidence="2" type="ORF">DB30_01457</name>
</gene>
<evidence type="ECO:0008006" key="4">
    <source>
        <dbReference type="Google" id="ProtNLM"/>
    </source>
</evidence>
<comment type="caution">
    <text evidence="2">The sequence shown here is derived from an EMBL/GenBank/DDBJ whole genome shotgun (WGS) entry which is preliminary data.</text>
</comment>
<dbReference type="Gene3D" id="3.30.780.10">
    <property type="entry name" value="SUI1-like domain"/>
    <property type="match status" value="1"/>
</dbReference>
<name>A0A0C2CS36_9BACT</name>
<dbReference type="RefSeq" id="WP_052557708.1">
    <property type="nucleotide sequence ID" value="NZ_JMCC02000130.1"/>
</dbReference>
<evidence type="ECO:0000313" key="2">
    <source>
        <dbReference type="EMBL" id="KIG12465.1"/>
    </source>
</evidence>